<sequence>MSLQALIIAAVCIFIVYRIVQRVRRTIGWQQLNPGKMRTVTVILSVVGLIFLAQGALHLVSIVSDGIGLMIGVVLAYYGAEMTRFERRGADLFYRTNIWIGSVVTALFLGRLAYRVYGMYAMSQSGGLQQGGGMMDSLRQMSGGWTSGFMLIMFAYYIAYNLILLRKQKYAASRA</sequence>
<evidence type="ECO:0000256" key="1">
    <source>
        <dbReference type="SAM" id="Phobius"/>
    </source>
</evidence>
<reference evidence="2" key="1">
    <citation type="submission" date="2018-02" db="EMBL/GenBank/DDBJ databases">
        <authorList>
            <person name="Kim S.-K."/>
            <person name="Jung H.-I."/>
            <person name="Lee S.-W."/>
        </authorList>
    </citation>
    <scope>NUCLEOTIDE SEQUENCE</scope>
    <source>
        <strain evidence="2">SK3146</strain>
    </source>
</reference>
<keyword evidence="1" id="KW-1133">Transmembrane helix</keyword>
<evidence type="ECO:0000313" key="2">
    <source>
        <dbReference type="EMBL" id="UQZ81444.1"/>
    </source>
</evidence>
<organism evidence="2 3">
    <name type="scientific">Paenibacillus konkukensis</name>
    <dbReference type="NCBI Taxonomy" id="2020716"/>
    <lineage>
        <taxon>Bacteria</taxon>
        <taxon>Bacillati</taxon>
        <taxon>Bacillota</taxon>
        <taxon>Bacilli</taxon>
        <taxon>Bacillales</taxon>
        <taxon>Paenibacillaceae</taxon>
        <taxon>Paenibacillus</taxon>
    </lineage>
</organism>
<gene>
    <name evidence="2" type="ORF">SK3146_00600</name>
</gene>
<feature type="transmembrane region" description="Helical" evidence="1">
    <location>
        <begin position="35"/>
        <end position="53"/>
    </location>
</feature>
<keyword evidence="1" id="KW-0812">Transmembrane</keyword>
<feature type="transmembrane region" description="Helical" evidence="1">
    <location>
        <begin position="144"/>
        <end position="165"/>
    </location>
</feature>
<dbReference type="Proteomes" id="UP001057134">
    <property type="component" value="Chromosome"/>
</dbReference>
<accession>A0ABY4RG44</accession>
<protein>
    <recommendedName>
        <fullName evidence="4">DUF1453 domain-containing protein</fullName>
    </recommendedName>
</protein>
<reference evidence="2" key="2">
    <citation type="journal article" date="2021" name="J Anim Sci Technol">
        <title>Complete genome sequence of Paenibacillus konkukensis sp. nov. SK3146 as a potential probiotic strain.</title>
        <authorList>
            <person name="Jung H.I."/>
            <person name="Park S."/>
            <person name="Niu K.M."/>
            <person name="Lee S.W."/>
            <person name="Kothari D."/>
            <person name="Yi K.J."/>
            <person name="Kim S.K."/>
        </authorList>
    </citation>
    <scope>NUCLEOTIDE SEQUENCE</scope>
    <source>
        <strain evidence="2">SK3146</strain>
    </source>
</reference>
<feature type="transmembrane region" description="Helical" evidence="1">
    <location>
        <begin position="59"/>
        <end position="80"/>
    </location>
</feature>
<dbReference type="Pfam" id="PF07301">
    <property type="entry name" value="DUF1453"/>
    <property type="match status" value="1"/>
</dbReference>
<name>A0ABY4RG44_9BACL</name>
<evidence type="ECO:0000313" key="3">
    <source>
        <dbReference type="Proteomes" id="UP001057134"/>
    </source>
</evidence>
<evidence type="ECO:0008006" key="4">
    <source>
        <dbReference type="Google" id="ProtNLM"/>
    </source>
</evidence>
<dbReference type="EMBL" id="CP027059">
    <property type="protein sequence ID" value="UQZ81444.1"/>
    <property type="molecule type" value="Genomic_DNA"/>
</dbReference>
<feature type="transmembrane region" description="Helical" evidence="1">
    <location>
        <begin position="92"/>
        <end position="114"/>
    </location>
</feature>
<dbReference type="InterPro" id="IPR058247">
    <property type="entry name" value="DUF1453"/>
</dbReference>
<keyword evidence="3" id="KW-1185">Reference proteome</keyword>
<feature type="transmembrane region" description="Helical" evidence="1">
    <location>
        <begin position="6"/>
        <end position="23"/>
    </location>
</feature>
<keyword evidence="1" id="KW-0472">Membrane</keyword>
<dbReference type="RefSeq" id="WP_249863681.1">
    <property type="nucleotide sequence ID" value="NZ_CP027059.1"/>
</dbReference>
<proteinExistence type="predicted"/>